<keyword evidence="4" id="KW-1185">Reference proteome</keyword>
<feature type="transmembrane region" description="Helical" evidence="2">
    <location>
        <begin position="78"/>
        <end position="103"/>
    </location>
</feature>
<feature type="compositionally biased region" description="Low complexity" evidence="1">
    <location>
        <begin position="575"/>
        <end position="607"/>
    </location>
</feature>
<organism evidence="3 4">
    <name type="scientific">Pristionchus pacificus</name>
    <name type="common">Parasitic nematode worm</name>
    <dbReference type="NCBI Taxonomy" id="54126"/>
    <lineage>
        <taxon>Eukaryota</taxon>
        <taxon>Metazoa</taxon>
        <taxon>Ecdysozoa</taxon>
        <taxon>Nematoda</taxon>
        <taxon>Chromadorea</taxon>
        <taxon>Rhabditida</taxon>
        <taxon>Rhabditina</taxon>
        <taxon>Diplogasteromorpha</taxon>
        <taxon>Diplogasteroidea</taxon>
        <taxon>Neodiplogasteridae</taxon>
        <taxon>Pristionchus</taxon>
    </lineage>
</organism>
<evidence type="ECO:0000256" key="1">
    <source>
        <dbReference type="SAM" id="MobiDB-lite"/>
    </source>
</evidence>
<evidence type="ECO:0000256" key="2">
    <source>
        <dbReference type="SAM" id="Phobius"/>
    </source>
</evidence>
<name>A0A2A6BGT7_PRIPA</name>
<keyword evidence="2" id="KW-0812">Transmembrane</keyword>
<dbReference type="PROSITE" id="PS51257">
    <property type="entry name" value="PROKAR_LIPOPROTEIN"/>
    <property type="match status" value="1"/>
</dbReference>
<feature type="transmembrane region" description="Helical" evidence="2">
    <location>
        <begin position="167"/>
        <end position="187"/>
    </location>
</feature>
<dbReference type="EnsemblMetazoa" id="PPA26798.1">
    <property type="protein sequence ID" value="PPA26798.1"/>
    <property type="gene ID" value="WBGene00116352"/>
</dbReference>
<keyword evidence="2" id="KW-0472">Membrane</keyword>
<accession>A0A2A6BGT7</accession>
<protein>
    <submittedName>
        <fullName evidence="3">Uncharacterized protein</fullName>
    </submittedName>
</protein>
<reference evidence="3" key="2">
    <citation type="submission" date="2022-06" db="UniProtKB">
        <authorList>
            <consortium name="EnsemblMetazoa"/>
        </authorList>
    </citation>
    <scope>IDENTIFICATION</scope>
    <source>
        <strain evidence="3">PS312</strain>
    </source>
</reference>
<gene>
    <name evidence="3" type="primary">WBGene00116352</name>
</gene>
<evidence type="ECO:0000313" key="3">
    <source>
        <dbReference type="EnsemblMetazoa" id="PPA26798.1"/>
    </source>
</evidence>
<reference evidence="4" key="1">
    <citation type="journal article" date="2008" name="Nat. Genet.">
        <title>The Pristionchus pacificus genome provides a unique perspective on nematode lifestyle and parasitism.</title>
        <authorList>
            <person name="Dieterich C."/>
            <person name="Clifton S.W."/>
            <person name="Schuster L.N."/>
            <person name="Chinwalla A."/>
            <person name="Delehaunty K."/>
            <person name="Dinkelacker I."/>
            <person name="Fulton L."/>
            <person name="Fulton R."/>
            <person name="Godfrey J."/>
            <person name="Minx P."/>
            <person name="Mitreva M."/>
            <person name="Roeseler W."/>
            <person name="Tian H."/>
            <person name="Witte H."/>
            <person name="Yang S.P."/>
            <person name="Wilson R.K."/>
            <person name="Sommer R.J."/>
        </authorList>
    </citation>
    <scope>NUCLEOTIDE SEQUENCE [LARGE SCALE GENOMIC DNA]</scope>
    <source>
        <strain evidence="4">PS312</strain>
    </source>
</reference>
<proteinExistence type="predicted"/>
<sequence>MWRCTQVEGFDFAVRSCNVVASSLHTGLYSCPCLYLSSILNQCGSVGATIGKFYIVVHRFQLLRGKSEIILNASLSNLFYVQFMLPLFISSPIILCGMTPQVIGGRSYVLTLSDTGNNIQRILNTTTYSLYFIVTVVLTGWSALILSTFSTYSEVSRKCLKQQRQMIIVTAVCCFTHILKAGHQYLIVNGLTTYSFPIALVICSRSVRSLLIPHSTPSTHIQSISLSTVVSKATVHFKNSLILDEFDLSGIDSVSLDEICLANGCKVYVSSLKDAAFIDKLTFKPSTGAEVSFKSYAYDVENKTQQKIPYVVNKGVSVSIANTNDNLACGPIVIYAVSNAAPNFNVAGVYDVASKYRQEQALGKVVTVMGPSPFTVWASSPSDKMEASVYTTGFDIEDAEKCTEVFHSIRSYGIKYAVNGPITTLFFEEEVQMNVDFLDFFETELDLTAATFITSPGYIGCANAQVYHSSLYASQESFIFSADVYVFLRLQEKLPRTTRLEASLNTEDPLTLRLDADPELERNFTGSIADDSYTRSGEISATTLAFSYCVVDPEASFLVKFTDLGLTATEKTRRTMPPTTPTSEHPTSPTSTPCTTQSTTTPTTTTSGLEDAAVTFSSAIIYDEYDLKGVPEIRLDKCSVGGCSIYVSAPKWSVEATRNIYVYSKSAGTNVSLYNIATEVDVTTYAKTGLHLSNTDYSLMNYNKDAVGNILICVVGGETQFYGSDQLEIYDAVNINMRPSKNKKMTIIMSAAEPYNVYVQAYEGNLNAFVRATGFDNNYARMTAESSMITTNSSEGKPFRVRINSPVATINFDGQKNYQICATIDQANTALLDYPGMTTSQGYVGCSSNLFAYFRSSYYTNPVFELHDDHNSDRDTDLTYAVNSKESDKLSFTTYYTGGSKPFDATGDGKTAFTRTEKASKINAAFANQYGSSYWLGYTPKTGAVQIPSGQGVCTDWSKTTTGVPQTTSTAPTTTTSGANAHLYLRRLLYRYLMIDLDAKVLFQTSAIYDEYDMNGNKDIALESCIIGGCSIYVSVPQWNMEMTKNLFFYSKTANTNQSLYSIATEVDPITWAKTSYHTADTVNSIMNYNTKDIGPIVIYVVGSHAPKYSEISGQVEIYDASNINMRPAKNKQMTMILSAEPYNIFVQAYGANLNAYVRATGFDNNWQRKSQDDCRIIYDHNQVWPFRLRINSPVITINFDGQSNYGICANIDQSNGALLDYPGITTSQGYVGCKVNSNAPYRSSYYSSSVFELKDAHNADRDTDITYDTFTRMTDKVTLTTYFGSEGKGGGSKRIEIGGNSGDNGKEDTDFITEKAYKMSVIVDKQYGSSYWIGYKPSATSPTSNPSGEGICTDWSKTSTGISQTPPTTTTSGANDAKVDFTYSMLLDEYDLNGVTDIPLERCTDGGCLIFVSASDKAMAATKNIFVHDQNNQNNFSLYTYASGYDNTGKMKALPLAGTGYSIQNLNTGNIGPIAIYHVSSTAPLYNTNYIELFDGLRMNRADKASDYVSILSPDPYDIYVQSLDNYLSVFVRATGFDNNAQSDISPDNCLKILDQNTLDRFRLHINSPIITIAFQGQVRTQICVKPQPNNAALLDYSGIATSQGYVGCLNNKWQRFRSSAYTSPDFEIHDSSYVDRSITLDYSVHTNSDDKVTFTMTQIAGGTNSFQVYGDNVMVTRTYTATKINIAMANNYGSSYLVKYFGPGGLTPTGEGICANYVPQTTTSGVSSTTTIATTTTSGATGWGLSRVESSSKMLRTLLLALHSALAAESLVHFKHSILIDQYDLEGVEQFKVTKICDYGCHVWGSIPPGTEESAKNIHIDDDFFFNLAEIATMYEPSTLGKKPMYIDSADTIIIYNFNPNQTTTPLIIYVVSTRASDLNSMEIYDAHNFNRNVFPAKQITIMSPAPFTVTSPKDEKSGNSAVMRTTGFDDVEDSNKDGCFQLMTVGDSKTWPGFSVEVSSPLLSLAFDYKKYPDAFLHIATSMGITGQLNLATPGFVTSPGYIGCSSGDVFRSSLYSTKVAATITSTGNRHVYLNGDIHTDAAHPVDIIDLKTNNDYPMSGGPSSQSQELFTTGVAVNWNGAETSNSFALRYSSVTNTKIEKRTTTSGWWLVEEVVVIKLNDVLSPTSSAHTRIPKNESPGRGTK</sequence>
<accession>A0A8R1YN22</accession>
<evidence type="ECO:0000313" key="4">
    <source>
        <dbReference type="Proteomes" id="UP000005239"/>
    </source>
</evidence>
<keyword evidence="2" id="KW-1133">Transmembrane helix</keyword>
<dbReference type="Proteomes" id="UP000005239">
    <property type="component" value="Unassembled WGS sequence"/>
</dbReference>
<feature type="region of interest" description="Disordered" evidence="1">
    <location>
        <begin position="570"/>
        <end position="607"/>
    </location>
</feature>
<feature type="transmembrane region" description="Helical" evidence="2">
    <location>
        <begin position="128"/>
        <end position="146"/>
    </location>
</feature>